<gene>
    <name evidence="2" type="ORF">LTRI10_LOCUS47526</name>
</gene>
<feature type="region of interest" description="Disordered" evidence="1">
    <location>
        <begin position="29"/>
        <end position="151"/>
    </location>
</feature>
<dbReference type="Proteomes" id="UP001497516">
    <property type="component" value="Chromosome 8"/>
</dbReference>
<evidence type="ECO:0000256" key="1">
    <source>
        <dbReference type="SAM" id="MobiDB-lite"/>
    </source>
</evidence>
<proteinExistence type="predicted"/>
<accession>A0AAV2GDR6</accession>
<feature type="compositionally biased region" description="Pro residues" evidence="1">
    <location>
        <begin position="53"/>
        <end position="82"/>
    </location>
</feature>
<reference evidence="2 3" key="1">
    <citation type="submission" date="2024-04" db="EMBL/GenBank/DDBJ databases">
        <authorList>
            <person name="Fracassetti M."/>
        </authorList>
    </citation>
    <scope>NUCLEOTIDE SEQUENCE [LARGE SCALE GENOMIC DNA]</scope>
</reference>
<evidence type="ECO:0000313" key="2">
    <source>
        <dbReference type="EMBL" id="CAL1407888.1"/>
    </source>
</evidence>
<protein>
    <submittedName>
        <fullName evidence="2">Uncharacterized protein</fullName>
    </submittedName>
</protein>
<organism evidence="2 3">
    <name type="scientific">Linum trigynum</name>
    <dbReference type="NCBI Taxonomy" id="586398"/>
    <lineage>
        <taxon>Eukaryota</taxon>
        <taxon>Viridiplantae</taxon>
        <taxon>Streptophyta</taxon>
        <taxon>Embryophyta</taxon>
        <taxon>Tracheophyta</taxon>
        <taxon>Spermatophyta</taxon>
        <taxon>Magnoliopsida</taxon>
        <taxon>eudicotyledons</taxon>
        <taxon>Gunneridae</taxon>
        <taxon>Pentapetalae</taxon>
        <taxon>rosids</taxon>
        <taxon>fabids</taxon>
        <taxon>Malpighiales</taxon>
        <taxon>Linaceae</taxon>
        <taxon>Linum</taxon>
    </lineage>
</organism>
<dbReference type="AlphaFoldDB" id="A0AAV2GDR6"/>
<sequence>MDLASSSLMKLSEKPLSTKVNAVIPPTWAWNRSVPGVGSPVDELRDSNTASPDPRPCPLPPSFLRDTPPPVVAVPARPPPCSPAAVLRSPAPAVANSTATPPSRHEGRPPASSAPPRPIAATESALQRSSQLGRPPPPPPQQSTLGHEPLV</sequence>
<name>A0AAV2GDR6_9ROSI</name>
<dbReference type="EMBL" id="OZ034821">
    <property type="protein sequence ID" value="CAL1407888.1"/>
    <property type="molecule type" value="Genomic_DNA"/>
</dbReference>
<evidence type="ECO:0000313" key="3">
    <source>
        <dbReference type="Proteomes" id="UP001497516"/>
    </source>
</evidence>
<keyword evidence="3" id="KW-1185">Reference proteome</keyword>